<evidence type="ECO:0000256" key="1">
    <source>
        <dbReference type="ARBA" id="ARBA00022857"/>
    </source>
</evidence>
<reference evidence="3 4" key="1">
    <citation type="submission" date="2019-02" db="EMBL/GenBank/DDBJ databases">
        <title>Deep-cultivation of Planctomycetes and their phenomic and genomic characterization uncovers novel biology.</title>
        <authorList>
            <person name="Wiegand S."/>
            <person name="Jogler M."/>
            <person name="Boedeker C."/>
            <person name="Pinto D."/>
            <person name="Vollmers J."/>
            <person name="Rivas-Marin E."/>
            <person name="Kohn T."/>
            <person name="Peeters S.H."/>
            <person name="Heuer A."/>
            <person name="Rast P."/>
            <person name="Oberbeckmann S."/>
            <person name="Bunk B."/>
            <person name="Jeske O."/>
            <person name="Meyerdierks A."/>
            <person name="Storesund J.E."/>
            <person name="Kallscheuer N."/>
            <person name="Luecker S."/>
            <person name="Lage O.M."/>
            <person name="Pohl T."/>
            <person name="Merkel B.J."/>
            <person name="Hornburger P."/>
            <person name="Mueller R.-W."/>
            <person name="Bruemmer F."/>
            <person name="Labrenz M."/>
            <person name="Spormann A.M."/>
            <person name="Op den Camp H."/>
            <person name="Overmann J."/>
            <person name="Amann R."/>
            <person name="Jetten M.S.M."/>
            <person name="Mascher T."/>
            <person name="Medema M.H."/>
            <person name="Devos D.P."/>
            <person name="Kaster A.-K."/>
            <person name="Ovreas L."/>
            <person name="Rohde M."/>
            <person name="Galperin M.Y."/>
            <person name="Jogler C."/>
        </authorList>
    </citation>
    <scope>NUCLEOTIDE SEQUENCE [LARGE SCALE GENOMIC DNA]</scope>
    <source>
        <strain evidence="3 4">Pla110</strain>
    </source>
</reference>
<dbReference type="InterPro" id="IPR013154">
    <property type="entry name" value="ADH-like_N"/>
</dbReference>
<dbReference type="Proteomes" id="UP000317178">
    <property type="component" value="Chromosome"/>
</dbReference>
<feature type="domain" description="Enoyl reductase (ER)" evidence="2">
    <location>
        <begin position="11"/>
        <end position="331"/>
    </location>
</feature>
<dbReference type="InterPro" id="IPR013149">
    <property type="entry name" value="ADH-like_C"/>
</dbReference>
<keyword evidence="1" id="KW-0521">NADP</keyword>
<dbReference type="SUPFAM" id="SSF51735">
    <property type="entry name" value="NAD(P)-binding Rossmann-fold domains"/>
    <property type="match status" value="1"/>
</dbReference>
<sequence>MKAAVIHQTGAAEDVLKVEELSTPEPAKNELLIAVKAAAVNPIDTYIRSGVIALPLEFPYIVGCDFAGEVVSVGADVKNFKQGDRVWGSNQSLAGRQGTFAEEIVVAEEWAYPVPNGQSFESAAAGALVGITAHLGLFLHSNLQPGETVFVNGGTGGVGSAVVQFAKATGAKVIATVGSGEKKAHCEKLGADLAINYKTEDVDAKIKEFVGEEGGIDVWFETLREQDPARTIGLLNKRGRYIVMAGRDSKPPFPIGPFYVKDLRLIGFAMFNASPEEQRDSAKELNDWFTAGKWAPQVGETFPLEKAAQAHQLQEQNTLQGKGSLSGKIIVTI</sequence>
<dbReference type="SMART" id="SM00829">
    <property type="entry name" value="PKS_ER"/>
    <property type="match status" value="1"/>
</dbReference>
<dbReference type="RefSeq" id="WP_144993689.1">
    <property type="nucleotide sequence ID" value="NZ_CP036281.1"/>
</dbReference>
<gene>
    <name evidence="3" type="primary">qorA</name>
    <name evidence="3" type="ORF">Pla110_09480</name>
</gene>
<proteinExistence type="predicted"/>
<dbReference type="Pfam" id="PF00107">
    <property type="entry name" value="ADH_zinc_N"/>
    <property type="match status" value="1"/>
</dbReference>
<dbReference type="OrthoDB" id="9787435at2"/>
<dbReference type="InterPro" id="IPR036291">
    <property type="entry name" value="NAD(P)-bd_dom_sf"/>
</dbReference>
<dbReference type="PANTHER" id="PTHR44154">
    <property type="entry name" value="QUINONE OXIDOREDUCTASE"/>
    <property type="match status" value="1"/>
</dbReference>
<protein>
    <submittedName>
        <fullName evidence="3">Quinone oxidoreductase 1</fullName>
        <ecNumber evidence="3">1.6.5.5</ecNumber>
    </submittedName>
</protein>
<evidence type="ECO:0000313" key="3">
    <source>
        <dbReference type="EMBL" id="QDU79242.1"/>
    </source>
</evidence>
<dbReference type="CDD" id="cd08253">
    <property type="entry name" value="zeta_crystallin"/>
    <property type="match status" value="1"/>
</dbReference>
<dbReference type="InterPro" id="IPR011032">
    <property type="entry name" value="GroES-like_sf"/>
</dbReference>
<dbReference type="SUPFAM" id="SSF50129">
    <property type="entry name" value="GroES-like"/>
    <property type="match status" value="1"/>
</dbReference>
<accession>A0A518CJ35</accession>
<dbReference type="InterPro" id="IPR020843">
    <property type="entry name" value="ER"/>
</dbReference>
<dbReference type="KEGG" id="plon:Pla110_09480"/>
<name>A0A518CJ35_9PLAN</name>
<dbReference type="Gene3D" id="3.90.180.10">
    <property type="entry name" value="Medium-chain alcohol dehydrogenases, catalytic domain"/>
    <property type="match status" value="1"/>
</dbReference>
<keyword evidence="4" id="KW-1185">Reference proteome</keyword>
<dbReference type="InterPro" id="IPR051603">
    <property type="entry name" value="Zinc-ADH_QOR/CCCR"/>
</dbReference>
<organism evidence="3 4">
    <name type="scientific">Polystyrenella longa</name>
    <dbReference type="NCBI Taxonomy" id="2528007"/>
    <lineage>
        <taxon>Bacteria</taxon>
        <taxon>Pseudomonadati</taxon>
        <taxon>Planctomycetota</taxon>
        <taxon>Planctomycetia</taxon>
        <taxon>Planctomycetales</taxon>
        <taxon>Planctomycetaceae</taxon>
        <taxon>Polystyrenella</taxon>
    </lineage>
</organism>
<dbReference type="Pfam" id="PF08240">
    <property type="entry name" value="ADH_N"/>
    <property type="match status" value="1"/>
</dbReference>
<evidence type="ECO:0000259" key="2">
    <source>
        <dbReference type="SMART" id="SM00829"/>
    </source>
</evidence>
<dbReference type="PANTHER" id="PTHR44154:SF1">
    <property type="entry name" value="QUINONE OXIDOREDUCTASE"/>
    <property type="match status" value="1"/>
</dbReference>
<dbReference type="EC" id="1.6.5.5" evidence="3"/>
<evidence type="ECO:0000313" key="4">
    <source>
        <dbReference type="Proteomes" id="UP000317178"/>
    </source>
</evidence>
<keyword evidence="3" id="KW-0560">Oxidoreductase</keyword>
<dbReference type="AlphaFoldDB" id="A0A518CJ35"/>
<dbReference type="GO" id="GO:0003960">
    <property type="term" value="F:quinone reductase (NADPH) activity"/>
    <property type="evidence" value="ECO:0007669"/>
    <property type="project" value="UniProtKB-EC"/>
</dbReference>
<dbReference type="Gene3D" id="3.40.50.720">
    <property type="entry name" value="NAD(P)-binding Rossmann-like Domain"/>
    <property type="match status" value="1"/>
</dbReference>
<dbReference type="EMBL" id="CP036281">
    <property type="protein sequence ID" value="QDU79242.1"/>
    <property type="molecule type" value="Genomic_DNA"/>
</dbReference>